<evidence type="ECO:0000256" key="7">
    <source>
        <dbReference type="ARBA" id="ARBA00023157"/>
    </source>
</evidence>
<evidence type="ECO:0000259" key="12">
    <source>
        <dbReference type="PROSITE" id="PS50835"/>
    </source>
</evidence>
<dbReference type="GeneTree" id="ENSGT00940000175800"/>
<evidence type="ECO:0000256" key="10">
    <source>
        <dbReference type="ARBA" id="ARBA00023319"/>
    </source>
</evidence>
<keyword evidence="14" id="KW-1185">Reference proteome</keyword>
<protein>
    <recommendedName>
        <fullName evidence="12">Ig-like domain-containing protein</fullName>
    </recommendedName>
</protein>
<dbReference type="InterPro" id="IPR013783">
    <property type="entry name" value="Ig-like_fold"/>
</dbReference>
<dbReference type="PROSITE" id="PS50835">
    <property type="entry name" value="IG_LIKE"/>
    <property type="match status" value="1"/>
</dbReference>
<dbReference type="GO" id="GO:0071222">
    <property type="term" value="P:cellular response to lipopolysaccharide"/>
    <property type="evidence" value="ECO:0007669"/>
    <property type="project" value="TreeGrafter"/>
</dbReference>
<dbReference type="Proteomes" id="UP000018467">
    <property type="component" value="Unassembled WGS sequence"/>
</dbReference>
<dbReference type="Ensembl" id="ENSAMXT00000040871.1">
    <property type="protein sequence ID" value="ENSAMXP00000032301.1"/>
    <property type="gene ID" value="ENSAMXG00000004689.2"/>
</dbReference>
<keyword evidence="5 11" id="KW-1133">Transmembrane helix</keyword>
<dbReference type="AlphaFoldDB" id="A0A3B1IRE0"/>
<comment type="subcellular location">
    <subcellularLocation>
        <location evidence="1">Cell membrane</location>
        <topology evidence="1">Single-pass type I membrane protein</topology>
    </subcellularLocation>
</comment>
<dbReference type="InterPro" id="IPR051713">
    <property type="entry name" value="T-cell_Activation_Regulation"/>
</dbReference>
<dbReference type="Bgee" id="ENSAMXG00000004689">
    <property type="expression patterns" value="Expressed in embryo and 5 other cell types or tissues"/>
</dbReference>
<dbReference type="SUPFAM" id="SSF48726">
    <property type="entry name" value="Immunoglobulin"/>
    <property type="match status" value="1"/>
</dbReference>
<evidence type="ECO:0000256" key="11">
    <source>
        <dbReference type="SAM" id="Phobius"/>
    </source>
</evidence>
<dbReference type="GO" id="GO:0031295">
    <property type="term" value="P:T cell costimulation"/>
    <property type="evidence" value="ECO:0007669"/>
    <property type="project" value="TreeGrafter"/>
</dbReference>
<keyword evidence="4" id="KW-0732">Signal</keyword>
<evidence type="ECO:0000256" key="1">
    <source>
        <dbReference type="ARBA" id="ARBA00004251"/>
    </source>
</evidence>
<dbReference type="PANTHER" id="PTHR25466">
    <property type="entry name" value="T-LYMPHOCYTE ACTIVATION ANTIGEN"/>
    <property type="match status" value="1"/>
</dbReference>
<dbReference type="InterPro" id="IPR003599">
    <property type="entry name" value="Ig_sub"/>
</dbReference>
<dbReference type="Pfam" id="PF07686">
    <property type="entry name" value="V-set"/>
    <property type="match status" value="1"/>
</dbReference>
<feature type="domain" description="Ig-like" evidence="12">
    <location>
        <begin position="15"/>
        <end position="131"/>
    </location>
</feature>
<dbReference type="InterPro" id="IPR007110">
    <property type="entry name" value="Ig-like_dom"/>
</dbReference>
<dbReference type="InterPro" id="IPR036179">
    <property type="entry name" value="Ig-like_dom_sf"/>
</dbReference>
<dbReference type="GO" id="GO:0009897">
    <property type="term" value="C:external side of plasma membrane"/>
    <property type="evidence" value="ECO:0007669"/>
    <property type="project" value="TreeGrafter"/>
</dbReference>
<evidence type="ECO:0000256" key="3">
    <source>
        <dbReference type="ARBA" id="ARBA00022692"/>
    </source>
</evidence>
<reference evidence="14" key="2">
    <citation type="journal article" date="2014" name="Nat. Commun.">
        <title>The cavefish genome reveals candidate genes for eye loss.</title>
        <authorList>
            <person name="McGaugh S.E."/>
            <person name="Gross J.B."/>
            <person name="Aken B."/>
            <person name="Blin M."/>
            <person name="Borowsky R."/>
            <person name="Chalopin D."/>
            <person name="Hinaux H."/>
            <person name="Jeffery W.R."/>
            <person name="Keene A."/>
            <person name="Ma L."/>
            <person name="Minx P."/>
            <person name="Murphy D."/>
            <person name="O'Quin K.E."/>
            <person name="Retaux S."/>
            <person name="Rohner N."/>
            <person name="Searle S.M."/>
            <person name="Stahl B.A."/>
            <person name="Tabin C."/>
            <person name="Volff J.N."/>
            <person name="Yoshizawa M."/>
            <person name="Warren W.C."/>
        </authorList>
    </citation>
    <scope>NUCLEOTIDE SEQUENCE [LARGE SCALE GENOMIC DNA]</scope>
    <source>
        <strain evidence="14">female</strain>
    </source>
</reference>
<dbReference type="GO" id="GO:0006955">
    <property type="term" value="P:immune response"/>
    <property type="evidence" value="ECO:0007669"/>
    <property type="project" value="TreeGrafter"/>
</dbReference>
<keyword evidence="3 11" id="KW-0812">Transmembrane</keyword>
<evidence type="ECO:0000313" key="13">
    <source>
        <dbReference type="Ensembl" id="ENSAMXP00000032301.1"/>
    </source>
</evidence>
<proteinExistence type="predicted"/>
<keyword evidence="7" id="KW-1015">Disulfide bond</keyword>
<evidence type="ECO:0000256" key="4">
    <source>
        <dbReference type="ARBA" id="ARBA00022729"/>
    </source>
</evidence>
<evidence type="ECO:0000256" key="2">
    <source>
        <dbReference type="ARBA" id="ARBA00022475"/>
    </source>
</evidence>
<evidence type="ECO:0000256" key="9">
    <source>
        <dbReference type="ARBA" id="ARBA00023180"/>
    </source>
</evidence>
<keyword evidence="10" id="KW-0393">Immunoglobulin domain</keyword>
<dbReference type="GO" id="GO:0042102">
    <property type="term" value="P:positive regulation of T cell proliferation"/>
    <property type="evidence" value="ECO:0007669"/>
    <property type="project" value="TreeGrafter"/>
</dbReference>
<dbReference type="SMART" id="SM00409">
    <property type="entry name" value="IG"/>
    <property type="match status" value="1"/>
</dbReference>
<keyword evidence="6 11" id="KW-0472">Membrane</keyword>
<feature type="transmembrane region" description="Helical" evidence="11">
    <location>
        <begin position="145"/>
        <end position="165"/>
    </location>
</feature>
<dbReference type="InterPro" id="IPR013106">
    <property type="entry name" value="Ig_V-set"/>
</dbReference>
<name>A0A3B1IRE0_ASTMX</name>
<evidence type="ECO:0000256" key="6">
    <source>
        <dbReference type="ARBA" id="ARBA00023136"/>
    </source>
</evidence>
<accession>A0A3B1IRE0</accession>
<dbReference type="PANTHER" id="PTHR25466:SF14">
    <property type="entry name" value="BUTYROPHILIN SUBFAMILY 2 MEMBER A2-LIKE-RELATED"/>
    <property type="match status" value="1"/>
</dbReference>
<keyword evidence="9" id="KW-0325">Glycoprotein</keyword>
<dbReference type="GO" id="GO:0007166">
    <property type="term" value="P:cell surface receptor signaling pathway"/>
    <property type="evidence" value="ECO:0007669"/>
    <property type="project" value="TreeGrafter"/>
</dbReference>
<evidence type="ECO:0000313" key="14">
    <source>
        <dbReference type="Proteomes" id="UP000018467"/>
    </source>
</evidence>
<organism evidence="13 14">
    <name type="scientific">Astyanax mexicanus</name>
    <name type="common">Blind cave fish</name>
    <name type="synonym">Astyanax fasciatus mexicanus</name>
    <dbReference type="NCBI Taxonomy" id="7994"/>
    <lineage>
        <taxon>Eukaryota</taxon>
        <taxon>Metazoa</taxon>
        <taxon>Chordata</taxon>
        <taxon>Craniata</taxon>
        <taxon>Vertebrata</taxon>
        <taxon>Euteleostomi</taxon>
        <taxon>Actinopterygii</taxon>
        <taxon>Neopterygii</taxon>
        <taxon>Teleostei</taxon>
        <taxon>Ostariophysi</taxon>
        <taxon>Characiformes</taxon>
        <taxon>Characoidei</taxon>
        <taxon>Acestrorhamphidae</taxon>
        <taxon>Acestrorhamphinae</taxon>
        <taxon>Astyanax</taxon>
    </lineage>
</organism>
<evidence type="ECO:0000256" key="8">
    <source>
        <dbReference type="ARBA" id="ARBA00023170"/>
    </source>
</evidence>
<dbReference type="FunFam" id="2.60.40.10:FF:000142">
    <property type="entry name" value="V-set domain-containing T-cell activation inhibitor 1"/>
    <property type="match status" value="1"/>
</dbReference>
<dbReference type="GO" id="GO:0042130">
    <property type="term" value="P:negative regulation of T cell proliferation"/>
    <property type="evidence" value="ECO:0007669"/>
    <property type="project" value="TreeGrafter"/>
</dbReference>
<reference evidence="13" key="4">
    <citation type="submission" date="2025-09" db="UniProtKB">
        <authorList>
            <consortium name="Ensembl"/>
        </authorList>
    </citation>
    <scope>IDENTIFICATION</scope>
</reference>
<sequence length="166" mass="19492">CRLTCVFLLKYKPDPLNTLVMFFFSVFLQEIEAVVGESVILPCSHIEEALQDTVTVFWRYRDSKILYDIIKEKEWLLEQEAAFRGRVQSFPEEWKKGNFSIRLNNVRESDSGPYTCLIPYLNNTICTRSLSPSLSFYTSIYTNVYYFPHCFYFLLLLIIGLFLSAM</sequence>
<evidence type="ECO:0000256" key="5">
    <source>
        <dbReference type="ARBA" id="ARBA00022989"/>
    </source>
</evidence>
<dbReference type="InParanoid" id="A0A3B1IRE0"/>
<dbReference type="Gene3D" id="2.60.40.10">
    <property type="entry name" value="Immunoglobulins"/>
    <property type="match status" value="1"/>
</dbReference>
<keyword evidence="2" id="KW-1003">Cell membrane</keyword>
<reference evidence="13" key="3">
    <citation type="submission" date="2025-08" db="UniProtKB">
        <authorList>
            <consortium name="Ensembl"/>
        </authorList>
    </citation>
    <scope>IDENTIFICATION</scope>
</reference>
<reference evidence="14" key="1">
    <citation type="submission" date="2013-03" db="EMBL/GenBank/DDBJ databases">
        <authorList>
            <person name="Jeffery W."/>
            <person name="Warren W."/>
            <person name="Wilson R.K."/>
        </authorList>
    </citation>
    <scope>NUCLEOTIDE SEQUENCE</scope>
    <source>
        <strain evidence="14">female</strain>
    </source>
</reference>
<keyword evidence="8" id="KW-0675">Receptor</keyword>